<dbReference type="InterPro" id="IPR036388">
    <property type="entry name" value="WH-like_DNA-bd_sf"/>
</dbReference>
<feature type="domain" description="Disease resistance N-terminal" evidence="7">
    <location>
        <begin position="7"/>
        <end position="100"/>
    </location>
</feature>
<organism evidence="10 11">
    <name type="scientific">Corymbia citriodora subsp. variegata</name>
    <dbReference type="NCBI Taxonomy" id="360336"/>
    <lineage>
        <taxon>Eukaryota</taxon>
        <taxon>Viridiplantae</taxon>
        <taxon>Streptophyta</taxon>
        <taxon>Embryophyta</taxon>
        <taxon>Tracheophyta</taxon>
        <taxon>Spermatophyta</taxon>
        <taxon>Magnoliopsida</taxon>
        <taxon>eudicotyledons</taxon>
        <taxon>Gunneridae</taxon>
        <taxon>Pentapetalae</taxon>
        <taxon>rosids</taxon>
        <taxon>malvids</taxon>
        <taxon>Myrtales</taxon>
        <taxon>Myrtaceae</taxon>
        <taxon>Myrtoideae</taxon>
        <taxon>Eucalypteae</taxon>
        <taxon>Corymbia</taxon>
    </lineage>
</organism>
<keyword evidence="2" id="KW-0677">Repeat</keyword>
<feature type="domain" description="NB-ARC" evidence="6">
    <location>
        <begin position="168"/>
        <end position="336"/>
    </location>
</feature>
<keyword evidence="4" id="KW-0611">Plant defense</keyword>
<evidence type="ECO:0000256" key="1">
    <source>
        <dbReference type="ARBA" id="ARBA00022614"/>
    </source>
</evidence>
<protein>
    <recommendedName>
        <fullName evidence="12">Disease resistance RPP13-like protein 1</fullName>
    </recommendedName>
</protein>
<dbReference type="Gramene" id="rna-gnl|WGS:JABURB|Cocit.L4818.1">
    <property type="protein sequence ID" value="cds-KAF7850961.1"/>
    <property type="gene ID" value="gene-BT93_L4818"/>
</dbReference>
<dbReference type="Gene3D" id="1.10.10.10">
    <property type="entry name" value="Winged helix-like DNA-binding domain superfamily/Winged helix DNA-binding domain"/>
    <property type="match status" value="1"/>
</dbReference>
<dbReference type="InterPro" id="IPR041118">
    <property type="entry name" value="Rx_N"/>
</dbReference>
<evidence type="ECO:0000313" key="11">
    <source>
        <dbReference type="Proteomes" id="UP000806378"/>
    </source>
</evidence>
<dbReference type="Proteomes" id="UP000806378">
    <property type="component" value="Unassembled WGS sequence"/>
</dbReference>
<evidence type="ECO:0000259" key="7">
    <source>
        <dbReference type="Pfam" id="PF18052"/>
    </source>
</evidence>
<dbReference type="Pfam" id="PF18052">
    <property type="entry name" value="Rx_N"/>
    <property type="match status" value="1"/>
</dbReference>
<dbReference type="InterPro" id="IPR056789">
    <property type="entry name" value="LRR_R13L1-DRL21"/>
</dbReference>
<dbReference type="Pfam" id="PF00931">
    <property type="entry name" value="NB-ARC"/>
    <property type="match status" value="1"/>
</dbReference>
<dbReference type="InterPro" id="IPR058922">
    <property type="entry name" value="WHD_DRP"/>
</dbReference>
<dbReference type="InterPro" id="IPR032675">
    <property type="entry name" value="LRR_dom_sf"/>
</dbReference>
<name>A0A8T0CTQ0_CORYI</name>
<evidence type="ECO:0000256" key="5">
    <source>
        <dbReference type="ARBA" id="ARBA00022840"/>
    </source>
</evidence>
<dbReference type="GO" id="GO:0043531">
    <property type="term" value="F:ADP binding"/>
    <property type="evidence" value="ECO:0007669"/>
    <property type="project" value="InterPro"/>
</dbReference>
<evidence type="ECO:0008006" key="12">
    <source>
        <dbReference type="Google" id="ProtNLM"/>
    </source>
</evidence>
<evidence type="ECO:0000256" key="2">
    <source>
        <dbReference type="ARBA" id="ARBA00022737"/>
    </source>
</evidence>
<accession>A0A8T0CTQ0</accession>
<keyword evidence="5" id="KW-0067">ATP-binding</keyword>
<dbReference type="Gene3D" id="1.20.5.4130">
    <property type="match status" value="1"/>
</dbReference>
<sequence length="1368" mass="155790">MPIVELFLGTFLEVLLDRLASHALLLFAQHKDIETLLEEWRKKLIGINQVLIDAEDRQLTDDHEVKLWLEDLKNLAYDIEDLLDELAIKSAENKSEAEPSTKKARLLLPKAFMSDHNMRSKMEEMDGRLKDIISRKDILRLTENNRQQSANLPFSTTHLTDEFFIGREDKKKEILELLTREEDGSTCTDIKVIPIVGMPGLGKTALAQQVFNNNRVTHYFDVKAWACVSVDFDPLSITKSILETTNPDLPSECKTLKWLQDELSKSLVGKKFLVVLDDVWDNNYGNWTFFLKPFRSGVKGSKIIVTTRDSKVASMIGARLITLELLSLDACMTLFQFHLLRVENFDHHHNLEVYGWKMVEKCGGLPLAMKALAGLLRTTNSPRDWEDILNNKIWEAPAYRSDILPALKLSYLHLPYHLRRCFAYCAIFPKDYEIQRDKLIHWWIAEGLMGGKEAKDQWNAGLNYFNELVNRSLFLKSSSDGSRFLMHDLVNDLAKLVAGTPYFDLGEFKGDHNNASLARHASFISNEYILLENFEIYYKMKKLRSFISLDKPSRNHNLAFVSQKVLCDLLSTLTYLRVLSFSHYQIIEVPESIGKLKLLRHLNLSYTNIKRLPESIVALYNLEALMLQGCEFLLELPKGIEKLINLRFLDISDTRRLEMMPSYIGKLVGLEMLSKFIVGMANGSRLKELKDLKNLGGELCISNLHMVEDATDAHDANLCTKKGICRLTMQWSTDFENSRNEGLEEEVLSFLYPHQNLADLEISYYGGLKFPSWLGSPTYVNIVCLRLQGCRRVKALPSLGQLSSLKELYIRDLNAICMVGSEFYGSNSPFPSLITLEFNGMPLWEDWSHCVDSEEIEVLFPRLEHLMIQDCPKLIGRLPSRLSSVIKLEINSCSCMDASSFIISLPSLDELNFRGCNKGVLKSLVNLTSCCRITCLNHGFTSSLTKLEKLEMKRCKNLMYLWQDKDVILNLASLKSLVVESCPEFISFIAGEGDLELPNNLETIKLEHCDNLEKLPSKMHTLSSLKDLTVHRCSSLVCFLETGMPTSMTSLDIANCKMLLSLPRGLIVHRDEHNGSGNNNVMSYLQELKISECNSLPASLFSEGRILPATLKKLEIMWCTGVESLAEKFMDGLESLQEFQISFCENLRSLPHSLHTLSHLTFLWWTNCPALELECFPPLPPSISSIYLEECPKIKSLPNQMYRLTYLRELTIERCESITCFPDGGLPPQLQILRVRGCENMKQPVREWLTPLTSLEVLDIDGSVGGVGEKLDLVLPLPSSLLNLLIYDMEKVERLSSNSLPPSLRILCIEDCPTLRELPQDGLPPSLEWLWIKGCWMVEERCKKGTGCYWPLIRQIPYVFLSAGDSIT</sequence>
<dbReference type="EMBL" id="MU089572">
    <property type="protein sequence ID" value="KAF7850961.1"/>
    <property type="molecule type" value="Genomic_DNA"/>
</dbReference>
<dbReference type="GO" id="GO:0005524">
    <property type="term" value="F:ATP binding"/>
    <property type="evidence" value="ECO:0007669"/>
    <property type="project" value="UniProtKB-KW"/>
</dbReference>
<evidence type="ECO:0000259" key="9">
    <source>
        <dbReference type="Pfam" id="PF25019"/>
    </source>
</evidence>
<evidence type="ECO:0000259" key="6">
    <source>
        <dbReference type="Pfam" id="PF00931"/>
    </source>
</evidence>
<dbReference type="Gene3D" id="3.80.10.10">
    <property type="entry name" value="Ribonuclease Inhibitor"/>
    <property type="match status" value="4"/>
</dbReference>
<evidence type="ECO:0000256" key="3">
    <source>
        <dbReference type="ARBA" id="ARBA00022741"/>
    </source>
</evidence>
<dbReference type="GO" id="GO:0006952">
    <property type="term" value="P:defense response"/>
    <property type="evidence" value="ECO:0007669"/>
    <property type="project" value="UniProtKB-KW"/>
</dbReference>
<keyword evidence="1" id="KW-0433">Leucine-rich repeat</keyword>
<dbReference type="Gene3D" id="1.10.8.430">
    <property type="entry name" value="Helical domain of apoptotic protease-activating factors"/>
    <property type="match status" value="1"/>
</dbReference>
<evidence type="ECO:0000313" key="10">
    <source>
        <dbReference type="EMBL" id="KAF7850961.1"/>
    </source>
</evidence>
<dbReference type="InterPro" id="IPR042197">
    <property type="entry name" value="Apaf_helical"/>
</dbReference>
<feature type="domain" description="Disease resistance protein winged helix" evidence="8">
    <location>
        <begin position="427"/>
        <end position="494"/>
    </location>
</feature>
<dbReference type="InterPro" id="IPR002182">
    <property type="entry name" value="NB-ARC"/>
</dbReference>
<reference evidence="10" key="1">
    <citation type="submission" date="2020-05" db="EMBL/GenBank/DDBJ databases">
        <title>WGS assembly of Corymbia citriodora subspecies variegata.</title>
        <authorList>
            <person name="Barry K."/>
            <person name="Hundley H."/>
            <person name="Shu S."/>
            <person name="Jenkins J."/>
            <person name="Grimwood J."/>
            <person name="Baten A."/>
        </authorList>
    </citation>
    <scope>NUCLEOTIDE SEQUENCE</scope>
    <source>
        <strain evidence="10">CV2-018</strain>
    </source>
</reference>
<dbReference type="GO" id="GO:0051707">
    <property type="term" value="P:response to other organism"/>
    <property type="evidence" value="ECO:0007669"/>
    <property type="project" value="UniProtKB-ARBA"/>
</dbReference>
<evidence type="ECO:0000256" key="4">
    <source>
        <dbReference type="ARBA" id="ARBA00022821"/>
    </source>
</evidence>
<feature type="domain" description="R13L1/DRL21-like LRR repeat region" evidence="9">
    <location>
        <begin position="686"/>
        <end position="812"/>
    </location>
</feature>
<dbReference type="Pfam" id="PF23559">
    <property type="entry name" value="WHD_DRP"/>
    <property type="match status" value="1"/>
</dbReference>
<proteinExistence type="predicted"/>
<gene>
    <name evidence="10" type="ORF">BT93_L4818</name>
</gene>
<dbReference type="PRINTS" id="PR00364">
    <property type="entry name" value="DISEASERSIST"/>
</dbReference>
<keyword evidence="11" id="KW-1185">Reference proteome</keyword>
<dbReference type="FunFam" id="1.10.10.10:FF:000322">
    <property type="entry name" value="Probable disease resistance protein At1g63360"/>
    <property type="match status" value="1"/>
</dbReference>
<dbReference type="PANTHER" id="PTHR36766">
    <property type="entry name" value="PLANT BROAD-SPECTRUM MILDEW RESISTANCE PROTEIN RPW8"/>
    <property type="match status" value="1"/>
</dbReference>
<evidence type="ECO:0000259" key="8">
    <source>
        <dbReference type="Pfam" id="PF23559"/>
    </source>
</evidence>
<dbReference type="PANTHER" id="PTHR36766:SF51">
    <property type="entry name" value="DISEASE RESISTANCE RPP13-LIKE PROTEIN 1"/>
    <property type="match status" value="1"/>
</dbReference>
<keyword evidence="3" id="KW-0547">Nucleotide-binding</keyword>
<dbReference type="Pfam" id="PF25019">
    <property type="entry name" value="LRR_R13L1-DRL21"/>
    <property type="match status" value="1"/>
</dbReference>
<dbReference type="InterPro" id="IPR027417">
    <property type="entry name" value="P-loop_NTPase"/>
</dbReference>
<dbReference type="SUPFAM" id="SSF52540">
    <property type="entry name" value="P-loop containing nucleoside triphosphate hydrolases"/>
    <property type="match status" value="1"/>
</dbReference>
<dbReference type="SUPFAM" id="SSF52058">
    <property type="entry name" value="L domain-like"/>
    <property type="match status" value="3"/>
</dbReference>
<dbReference type="Gene3D" id="3.40.50.300">
    <property type="entry name" value="P-loop containing nucleotide triphosphate hydrolases"/>
    <property type="match status" value="1"/>
</dbReference>
<comment type="caution">
    <text evidence="10">The sequence shown here is derived from an EMBL/GenBank/DDBJ whole genome shotgun (WGS) entry which is preliminary data.</text>
</comment>